<dbReference type="Pfam" id="PF18132">
    <property type="entry name" value="Tyrosinase_C"/>
    <property type="match status" value="1"/>
</dbReference>
<comment type="caution">
    <text evidence="13">The sequence shown here is derived from an EMBL/GenBank/DDBJ whole genome shotgun (WGS) entry which is preliminary data.</text>
</comment>
<evidence type="ECO:0000313" key="13">
    <source>
        <dbReference type="EMBL" id="CAF9930641.1"/>
    </source>
</evidence>
<evidence type="ECO:0000313" key="14">
    <source>
        <dbReference type="Proteomes" id="UP000664534"/>
    </source>
</evidence>
<dbReference type="InterPro" id="IPR008922">
    <property type="entry name" value="Di-copper_centre_dom_sf"/>
</dbReference>
<keyword evidence="5" id="KW-0560">Oxidoreductase</keyword>
<keyword evidence="6" id="KW-0186">Copper</keyword>
<evidence type="ECO:0000259" key="11">
    <source>
        <dbReference type="PROSITE" id="PS00497"/>
    </source>
</evidence>
<evidence type="ECO:0000256" key="10">
    <source>
        <dbReference type="ARBA" id="ARBA00048881"/>
    </source>
</evidence>
<comment type="similarity">
    <text evidence="2">Belongs to the tyrosinase family.</text>
</comment>
<protein>
    <recommendedName>
        <fullName evidence="3">tyrosinase</fullName>
        <ecNumber evidence="3">1.14.18.1</ecNumber>
    </recommendedName>
</protein>
<comment type="cofactor">
    <cofactor evidence="1">
        <name>Cu(2+)</name>
        <dbReference type="ChEBI" id="CHEBI:29036"/>
    </cofactor>
</comment>
<evidence type="ECO:0000256" key="1">
    <source>
        <dbReference type="ARBA" id="ARBA00001973"/>
    </source>
</evidence>
<keyword evidence="14" id="KW-1185">Reference proteome</keyword>
<reference evidence="13" key="1">
    <citation type="submission" date="2021-03" db="EMBL/GenBank/DDBJ databases">
        <authorList>
            <person name="Tagirdzhanova G."/>
        </authorList>
    </citation>
    <scope>NUCLEOTIDE SEQUENCE</scope>
</reference>
<evidence type="ECO:0000256" key="5">
    <source>
        <dbReference type="ARBA" id="ARBA00023002"/>
    </source>
</evidence>
<evidence type="ECO:0000256" key="6">
    <source>
        <dbReference type="ARBA" id="ARBA00023008"/>
    </source>
</evidence>
<dbReference type="Gene3D" id="1.10.1280.10">
    <property type="entry name" value="Di-copper center containing domain from catechol oxidase"/>
    <property type="match status" value="1"/>
</dbReference>
<dbReference type="OrthoDB" id="1658288at2759"/>
<dbReference type="PRINTS" id="PR00092">
    <property type="entry name" value="TYROSINASE"/>
</dbReference>
<dbReference type="InterPro" id="IPR002227">
    <property type="entry name" value="Tyrosinase_Cu-bd"/>
</dbReference>
<dbReference type="PROSITE" id="PS00498">
    <property type="entry name" value="TYROSINASE_2"/>
    <property type="match status" value="1"/>
</dbReference>
<dbReference type="PROSITE" id="PS00497">
    <property type="entry name" value="TYROSINASE_1"/>
    <property type="match status" value="1"/>
</dbReference>
<feature type="domain" description="Tyrosinase copper-binding" evidence="12">
    <location>
        <begin position="332"/>
        <end position="343"/>
    </location>
</feature>
<evidence type="ECO:0000256" key="2">
    <source>
        <dbReference type="ARBA" id="ARBA00009928"/>
    </source>
</evidence>
<dbReference type="Pfam" id="PF00264">
    <property type="entry name" value="Tyrosinase"/>
    <property type="match status" value="1"/>
</dbReference>
<dbReference type="InterPro" id="IPR041640">
    <property type="entry name" value="Tyrosinase_C"/>
</dbReference>
<comment type="catalytic activity">
    <reaction evidence="9">
        <text>2 L-dopa + O2 = 2 L-dopaquinone + 2 H2O</text>
        <dbReference type="Rhea" id="RHEA:34287"/>
        <dbReference type="ChEBI" id="CHEBI:15377"/>
        <dbReference type="ChEBI" id="CHEBI:15379"/>
        <dbReference type="ChEBI" id="CHEBI:57504"/>
        <dbReference type="ChEBI" id="CHEBI:57924"/>
        <dbReference type="EC" id="1.14.18.1"/>
    </reaction>
</comment>
<keyword evidence="8" id="KW-0470">Melanin biosynthesis</keyword>
<accession>A0A8H3FR24</accession>
<dbReference type="InterPro" id="IPR050316">
    <property type="entry name" value="Tyrosinase/Hemocyanin"/>
</dbReference>
<dbReference type="GO" id="GO:0004503">
    <property type="term" value="F:tyrosinase activity"/>
    <property type="evidence" value="ECO:0007669"/>
    <property type="project" value="UniProtKB-EC"/>
</dbReference>
<dbReference type="SUPFAM" id="SSF48056">
    <property type="entry name" value="Di-copper centre-containing domain"/>
    <property type="match status" value="1"/>
</dbReference>
<keyword evidence="7" id="KW-0503">Monooxygenase</keyword>
<keyword evidence="4" id="KW-0479">Metal-binding</keyword>
<gene>
    <name evidence="13" type="ORF">IMSHALPRED_008240</name>
</gene>
<proteinExistence type="inferred from homology"/>
<evidence type="ECO:0000256" key="8">
    <source>
        <dbReference type="ARBA" id="ARBA00023101"/>
    </source>
</evidence>
<evidence type="ECO:0000256" key="4">
    <source>
        <dbReference type="ARBA" id="ARBA00022723"/>
    </source>
</evidence>
<dbReference type="EMBL" id="CAJPDT010000058">
    <property type="protein sequence ID" value="CAF9930641.1"/>
    <property type="molecule type" value="Genomic_DNA"/>
</dbReference>
<dbReference type="PANTHER" id="PTHR11474">
    <property type="entry name" value="TYROSINASE FAMILY MEMBER"/>
    <property type="match status" value="1"/>
</dbReference>
<dbReference type="Proteomes" id="UP000664534">
    <property type="component" value="Unassembled WGS sequence"/>
</dbReference>
<dbReference type="EC" id="1.14.18.1" evidence="3"/>
<evidence type="ECO:0000256" key="9">
    <source>
        <dbReference type="ARBA" id="ARBA00048233"/>
    </source>
</evidence>
<dbReference type="PANTHER" id="PTHR11474:SF76">
    <property type="entry name" value="SHKT DOMAIN-CONTAINING PROTEIN"/>
    <property type="match status" value="1"/>
</dbReference>
<evidence type="ECO:0000259" key="12">
    <source>
        <dbReference type="PROSITE" id="PS00498"/>
    </source>
</evidence>
<dbReference type="AlphaFoldDB" id="A0A8H3FR24"/>
<evidence type="ECO:0000256" key="3">
    <source>
        <dbReference type="ARBA" id="ARBA00011906"/>
    </source>
</evidence>
<name>A0A8H3FR24_9LECA</name>
<dbReference type="GO" id="GO:0046872">
    <property type="term" value="F:metal ion binding"/>
    <property type="evidence" value="ECO:0007669"/>
    <property type="project" value="UniProtKB-KW"/>
</dbReference>
<organism evidence="13 14">
    <name type="scientific">Imshaugia aleurites</name>
    <dbReference type="NCBI Taxonomy" id="172621"/>
    <lineage>
        <taxon>Eukaryota</taxon>
        <taxon>Fungi</taxon>
        <taxon>Dikarya</taxon>
        <taxon>Ascomycota</taxon>
        <taxon>Pezizomycotina</taxon>
        <taxon>Lecanoromycetes</taxon>
        <taxon>OSLEUM clade</taxon>
        <taxon>Lecanoromycetidae</taxon>
        <taxon>Lecanorales</taxon>
        <taxon>Lecanorineae</taxon>
        <taxon>Parmeliaceae</taxon>
        <taxon>Imshaugia</taxon>
    </lineage>
</organism>
<comment type="catalytic activity">
    <reaction evidence="10">
        <text>L-tyrosine + O2 = L-dopaquinone + H2O</text>
        <dbReference type="Rhea" id="RHEA:18117"/>
        <dbReference type="ChEBI" id="CHEBI:15377"/>
        <dbReference type="ChEBI" id="CHEBI:15379"/>
        <dbReference type="ChEBI" id="CHEBI:57924"/>
        <dbReference type="ChEBI" id="CHEBI:58315"/>
        <dbReference type="EC" id="1.14.18.1"/>
    </reaction>
</comment>
<evidence type="ECO:0000256" key="7">
    <source>
        <dbReference type="ARBA" id="ARBA00023033"/>
    </source>
</evidence>
<sequence>MSVPKTIDAQRNGIVRALDPQPQAYRLEIDEFVQDKFRLNVFLLALEALQNNSVLKLGPNPSEKELQDYWWSFYSIAGIHGWPNTEEWNHKHTGAQKPLEGYCTHGKRTFPTWHRPYVMMMEQAVFNKMYEIANSFRDSERKKEYQEAVRKFRLPYWDPWMPRNVADVTRNWEGLFGVPAILRAQEVFVRRPGSYWNLDRIDNPLYRYQVPKIGETSEKARVPWENLRADMPRALSQRTIRVPSSRTTAQSNDLVLDYELRSQAVAENSKLWQLLVHLAEYEEGWDKFSNDKDGKRDAEVSLESWHDNFHNLLGGGRGSSGNMASTAIAGFDPIFWLHHCNIDRILALFQALHPDIFVPGKADKGPVATTPLHPFFKGSGNNDVWNSLDAQDWKQCGFAVPAAEGKNQEQVHREVTEYLKVSYFWLSTKEAPPSDLNFPKDMDHVEALIGAEPKRPPKTFEIKVATGKMDSGLVKRTLALNPTAKLVPDQQVITAAEDLTAIDKTAFPRGTLADQKERTWNVHLTVRKFAFNGSFNIDVFFGAVNDRDPAGFMLSDNQIGFSGVFASGDENECENCDHQKVEDVRYADVVPLTTMLVNYLKSNDWAAGPPKELRQLESLEPEHVVPFLKKNLEWRITTVESTPKSAEEVAAAGLEVKVMDRMYTMPSTEHPLGSFGPTILHTEITAGKVGGFSG</sequence>
<dbReference type="Gene3D" id="2.60.310.20">
    <property type="match status" value="1"/>
</dbReference>
<feature type="domain" description="Tyrosinase copper-binding" evidence="11">
    <location>
        <begin position="105"/>
        <end position="122"/>
    </location>
</feature>
<dbReference type="GO" id="GO:0042438">
    <property type="term" value="P:melanin biosynthetic process"/>
    <property type="evidence" value="ECO:0007669"/>
    <property type="project" value="UniProtKB-KW"/>
</dbReference>